<sequence length="79" mass="9405">MKTEREREQLIKDINELINQAYDSTLDEIYTLLIKIEEEEEEEDLKAYELAKKEAENEGSVSWEEAKKELKTERKKEVA</sequence>
<evidence type="ECO:0000313" key="4">
    <source>
        <dbReference type="Proteomes" id="UP000029738"/>
    </source>
</evidence>
<name>A0A0C1R6V6_9CYAN</name>
<feature type="region of interest" description="Disordered" evidence="1">
    <location>
        <begin position="54"/>
        <end position="79"/>
    </location>
</feature>
<dbReference type="Proteomes" id="UP000029738">
    <property type="component" value="Unassembled WGS sequence"/>
</dbReference>
<reference evidence="3" key="1">
    <citation type="journal article" date="2015" name="Genome Announc.">
        <title>Draft Genome Sequence of Tolypothrix boutellei Strain VB521301.</title>
        <authorList>
            <person name="Chandrababunaidu M.M."/>
            <person name="Singh D."/>
            <person name="Sen D."/>
            <person name="Bhan S."/>
            <person name="Das S."/>
            <person name="Gupta A."/>
            <person name="Adhikary S.P."/>
            <person name="Tripathy S."/>
        </authorList>
    </citation>
    <scope>NUCLEOTIDE SEQUENCE</scope>
    <source>
        <strain evidence="3">VB521301</strain>
    </source>
</reference>
<dbReference type="RefSeq" id="WP_038079020.1">
    <property type="nucleotide sequence ID" value="NZ_JHEG04000001.1"/>
</dbReference>
<reference evidence="2" key="2">
    <citation type="submission" date="2019-11" db="EMBL/GenBank/DDBJ databases">
        <title>Improved Assembly of Tolypothrix boutellei genome.</title>
        <authorList>
            <person name="Sarangi A.N."/>
            <person name="Mukherjee M."/>
            <person name="Ghosh S."/>
            <person name="Singh D."/>
            <person name="Das A."/>
            <person name="Kant S."/>
            <person name="Prusty A."/>
            <person name="Tripathy S."/>
        </authorList>
    </citation>
    <scope>NUCLEOTIDE SEQUENCE</scope>
    <source>
        <strain evidence="2">VB521301</strain>
    </source>
</reference>
<organism evidence="3">
    <name type="scientific">Tolypothrix bouteillei VB521301</name>
    <dbReference type="NCBI Taxonomy" id="1479485"/>
    <lineage>
        <taxon>Bacteria</taxon>
        <taxon>Bacillati</taxon>
        <taxon>Cyanobacteriota</taxon>
        <taxon>Cyanophyceae</taxon>
        <taxon>Nostocales</taxon>
        <taxon>Tolypothrichaceae</taxon>
        <taxon>Tolypothrix</taxon>
    </lineage>
</organism>
<dbReference type="EMBL" id="JHEG04000001">
    <property type="protein sequence ID" value="KAF3887636.1"/>
    <property type="molecule type" value="Genomic_DNA"/>
</dbReference>
<evidence type="ECO:0000313" key="3">
    <source>
        <dbReference type="EMBL" id="KIE13359.1"/>
    </source>
</evidence>
<dbReference type="EMBL" id="JHEG02000019">
    <property type="protein sequence ID" value="KIE13359.1"/>
    <property type="molecule type" value="Genomic_DNA"/>
</dbReference>
<comment type="caution">
    <text evidence="3">The sequence shown here is derived from an EMBL/GenBank/DDBJ whole genome shotgun (WGS) entry which is preliminary data.</text>
</comment>
<gene>
    <name evidence="3" type="ORF">DA73_0208445</name>
    <name evidence="2" type="ORF">DA73_0400020710</name>
</gene>
<protein>
    <submittedName>
        <fullName evidence="3">Uncharacterized protein</fullName>
    </submittedName>
</protein>
<evidence type="ECO:0000313" key="2">
    <source>
        <dbReference type="EMBL" id="KAF3887636.1"/>
    </source>
</evidence>
<evidence type="ECO:0000256" key="1">
    <source>
        <dbReference type="SAM" id="MobiDB-lite"/>
    </source>
</evidence>
<feature type="compositionally biased region" description="Basic and acidic residues" evidence="1">
    <location>
        <begin position="64"/>
        <end position="79"/>
    </location>
</feature>
<accession>A0A0C1R6V6</accession>
<dbReference type="AlphaFoldDB" id="A0A0C1R6V6"/>
<keyword evidence="4" id="KW-1185">Reference proteome</keyword>
<proteinExistence type="predicted"/>